<protein>
    <recommendedName>
        <fullName evidence="9">CBF1-interacting co-repressor CIR N-terminal domain-containing protein</fullName>
    </recommendedName>
</protein>
<dbReference type="Proteomes" id="UP001489004">
    <property type="component" value="Unassembled WGS sequence"/>
</dbReference>
<feature type="domain" description="CBF1-interacting co-repressor CIR N-terminal" evidence="9">
    <location>
        <begin position="14"/>
        <end position="50"/>
    </location>
</feature>
<comment type="similarity">
    <text evidence="2">Belongs to the CWC25 family.</text>
</comment>
<feature type="compositionally biased region" description="Basic and acidic residues" evidence="8">
    <location>
        <begin position="291"/>
        <end position="301"/>
    </location>
</feature>
<evidence type="ECO:0000256" key="7">
    <source>
        <dbReference type="ARBA" id="ARBA00023242"/>
    </source>
</evidence>
<sequence length="582" mass="65635">MGKGGPMAFLNKKGWHPGNARNQEKVWQKQEEHAKEQQKLDDLRKQLAEERAREELVQVAVAGGHKQAADRLDWMYQGGVTSRQEADKRNEDQLLGSKLIEQEPQQDVSQAEKVALLPTFYAEDTPASANETWARLHSDPLFAIKQQEIAARKRIMANPVQMDNIKKEVHTLQERLKLDKKAKKEAKRAKKEAKKEKKHRKADKEAGADVGLKRSRSASPDTGRRQRPRSSSPEAGGKGRPNSHQPASNGHRHEVDDEELQRFREALEGPGPDAPSDRHRRHDAHASAHRLNIDRRAEQGSHRSQGHDPQGPGRRRSPEPTRHREADRSGERDDQAARGQRDSHRDHRLDDKGQRDSRREDERDRRGSHGDRDSRRAQDDHTALRHRGQNGRHEPSRDGHQAAGPGSKGVPEPVVHVDGASAQGRDLTWGLNYSGLAHNESDKQDRREATRKHLEAAAKQREAEEKEKAAQRYVKKEYKTGCLTEEERAKRLAEMAGNADVHDEARWARLKHARDKDEAADAADAPGKVDEKARHHSNTAAFLKQATKEVYGTAGEGASLEDRVGRRKFYADNSGSAAFRRS</sequence>
<accession>A0AAW1PLE5</accession>
<dbReference type="Pfam" id="PF12542">
    <property type="entry name" value="CWC25"/>
    <property type="match status" value="1"/>
</dbReference>
<keyword evidence="5" id="KW-0175">Coiled coil</keyword>
<feature type="region of interest" description="Disordered" evidence="8">
    <location>
        <begin position="174"/>
        <end position="471"/>
    </location>
</feature>
<keyword evidence="6" id="KW-0508">mRNA splicing</keyword>
<name>A0AAW1PLE5_9CHLO</name>
<dbReference type="Pfam" id="PF10197">
    <property type="entry name" value="Cir_N"/>
    <property type="match status" value="1"/>
</dbReference>
<dbReference type="PANTHER" id="PTHR16196">
    <property type="entry name" value="CELL CYCLE CONTROL PROTEIN CWF25"/>
    <property type="match status" value="1"/>
</dbReference>
<dbReference type="SMART" id="SM01083">
    <property type="entry name" value="Cir_N"/>
    <property type="match status" value="1"/>
</dbReference>
<evidence type="ECO:0000256" key="3">
    <source>
        <dbReference type="ARBA" id="ARBA00022664"/>
    </source>
</evidence>
<keyword evidence="11" id="KW-1185">Reference proteome</keyword>
<feature type="region of interest" description="Disordered" evidence="8">
    <location>
        <begin position="512"/>
        <end position="546"/>
    </location>
</feature>
<dbReference type="AlphaFoldDB" id="A0AAW1PLE5"/>
<feature type="compositionally biased region" description="Basic and acidic residues" evidence="8">
    <location>
        <begin position="22"/>
        <end position="40"/>
    </location>
</feature>
<reference evidence="10 11" key="1">
    <citation type="journal article" date="2024" name="Nat. Commun.">
        <title>Phylogenomics reveals the evolutionary origins of lichenization in chlorophyte algae.</title>
        <authorList>
            <person name="Puginier C."/>
            <person name="Libourel C."/>
            <person name="Otte J."/>
            <person name="Skaloud P."/>
            <person name="Haon M."/>
            <person name="Grisel S."/>
            <person name="Petersen M."/>
            <person name="Berrin J.G."/>
            <person name="Delaux P.M."/>
            <person name="Dal Grande F."/>
            <person name="Keller J."/>
        </authorList>
    </citation>
    <scope>NUCLEOTIDE SEQUENCE [LARGE SCALE GENOMIC DNA]</scope>
    <source>
        <strain evidence="10 11">SAG 2043</strain>
    </source>
</reference>
<dbReference type="EMBL" id="JALJOR010000011">
    <property type="protein sequence ID" value="KAK9808797.1"/>
    <property type="molecule type" value="Genomic_DNA"/>
</dbReference>
<keyword evidence="4" id="KW-0747">Spliceosome</keyword>
<keyword evidence="3" id="KW-0507">mRNA processing</keyword>
<evidence type="ECO:0000256" key="8">
    <source>
        <dbReference type="SAM" id="MobiDB-lite"/>
    </source>
</evidence>
<evidence type="ECO:0000256" key="6">
    <source>
        <dbReference type="ARBA" id="ARBA00023187"/>
    </source>
</evidence>
<evidence type="ECO:0000256" key="4">
    <source>
        <dbReference type="ARBA" id="ARBA00022728"/>
    </source>
</evidence>
<evidence type="ECO:0000259" key="9">
    <source>
        <dbReference type="SMART" id="SM01083"/>
    </source>
</evidence>
<feature type="compositionally biased region" description="Basic and acidic residues" evidence="8">
    <location>
        <begin position="316"/>
        <end position="383"/>
    </location>
</feature>
<gene>
    <name evidence="10" type="ORF">WJX72_003833</name>
</gene>
<feature type="compositionally biased region" description="Basic and acidic residues" evidence="8">
    <location>
        <begin position="439"/>
        <end position="471"/>
    </location>
</feature>
<comment type="caution">
    <text evidence="10">The sequence shown here is derived from an EMBL/GenBank/DDBJ whole genome shotgun (WGS) entry which is preliminary data.</text>
</comment>
<evidence type="ECO:0000256" key="2">
    <source>
        <dbReference type="ARBA" id="ARBA00006695"/>
    </source>
</evidence>
<proteinExistence type="inferred from homology"/>
<evidence type="ECO:0000313" key="10">
    <source>
        <dbReference type="EMBL" id="KAK9808797.1"/>
    </source>
</evidence>
<dbReference type="PANTHER" id="PTHR16196:SF0">
    <property type="entry name" value="PRE-MRNA-SPLICING FACTOR CWC25 HOMOLOG"/>
    <property type="match status" value="1"/>
</dbReference>
<dbReference type="GO" id="GO:0000398">
    <property type="term" value="P:mRNA splicing, via spliceosome"/>
    <property type="evidence" value="ECO:0007669"/>
    <property type="project" value="TreeGrafter"/>
</dbReference>
<dbReference type="InterPro" id="IPR019339">
    <property type="entry name" value="CIR_N_dom"/>
</dbReference>
<dbReference type="InterPro" id="IPR051376">
    <property type="entry name" value="CWC25_splicing_factor"/>
</dbReference>
<evidence type="ECO:0000256" key="1">
    <source>
        <dbReference type="ARBA" id="ARBA00004123"/>
    </source>
</evidence>
<evidence type="ECO:0000256" key="5">
    <source>
        <dbReference type="ARBA" id="ARBA00023054"/>
    </source>
</evidence>
<comment type="subcellular location">
    <subcellularLocation>
        <location evidence="1">Nucleus</location>
    </subcellularLocation>
</comment>
<dbReference type="InterPro" id="IPR022209">
    <property type="entry name" value="CWC25"/>
</dbReference>
<dbReference type="GO" id="GO:0005684">
    <property type="term" value="C:U2-type spliceosomal complex"/>
    <property type="evidence" value="ECO:0007669"/>
    <property type="project" value="TreeGrafter"/>
</dbReference>
<evidence type="ECO:0000313" key="11">
    <source>
        <dbReference type="Proteomes" id="UP001489004"/>
    </source>
</evidence>
<feature type="compositionally biased region" description="Basic residues" evidence="8">
    <location>
        <begin position="180"/>
        <end position="201"/>
    </location>
</feature>
<keyword evidence="7" id="KW-0539">Nucleus</keyword>
<organism evidence="10 11">
    <name type="scientific">[Myrmecia] bisecta</name>
    <dbReference type="NCBI Taxonomy" id="41462"/>
    <lineage>
        <taxon>Eukaryota</taxon>
        <taxon>Viridiplantae</taxon>
        <taxon>Chlorophyta</taxon>
        <taxon>core chlorophytes</taxon>
        <taxon>Trebouxiophyceae</taxon>
        <taxon>Trebouxiales</taxon>
        <taxon>Trebouxiaceae</taxon>
        <taxon>Myrmecia</taxon>
    </lineage>
</organism>
<feature type="compositionally biased region" description="Basic and acidic residues" evidence="8">
    <location>
        <begin position="251"/>
        <end position="267"/>
    </location>
</feature>
<feature type="region of interest" description="Disordered" evidence="8">
    <location>
        <begin position="1"/>
        <end position="40"/>
    </location>
</feature>
<feature type="compositionally biased region" description="Basic and acidic residues" evidence="8">
    <location>
        <begin position="391"/>
        <end position="400"/>
    </location>
</feature>